<dbReference type="Proteomes" id="UP000053240">
    <property type="component" value="Unassembled WGS sequence"/>
</dbReference>
<dbReference type="SMART" id="SM00980">
    <property type="entry name" value="THAP"/>
    <property type="match status" value="1"/>
</dbReference>
<evidence type="ECO:0000256" key="6">
    <source>
        <dbReference type="ARBA" id="ARBA00023015"/>
    </source>
</evidence>
<evidence type="ECO:0000256" key="11">
    <source>
        <dbReference type="ARBA" id="ARBA00023306"/>
    </source>
</evidence>
<keyword evidence="7 13" id="KW-0175">Coiled coil</keyword>
<evidence type="ECO:0000256" key="1">
    <source>
        <dbReference type="ARBA" id="ARBA00004642"/>
    </source>
</evidence>
<comment type="subcellular location">
    <subcellularLocation>
        <location evidence="1">Nucleus</location>
        <location evidence="1">Nucleoplasm</location>
    </subcellularLocation>
</comment>
<dbReference type="GO" id="GO:0043565">
    <property type="term" value="F:sequence-specific DNA binding"/>
    <property type="evidence" value="ECO:0007669"/>
    <property type="project" value="InterPro"/>
</dbReference>
<dbReference type="InterPro" id="IPR038441">
    <property type="entry name" value="THAP_Znf_sf"/>
</dbReference>
<dbReference type="Gene3D" id="6.20.210.20">
    <property type="entry name" value="THAP domain"/>
    <property type="match status" value="1"/>
</dbReference>
<dbReference type="InterPro" id="IPR026516">
    <property type="entry name" value="THAP1/10"/>
</dbReference>
<keyword evidence="10" id="KW-0539">Nucleus</keyword>
<dbReference type="PROSITE" id="PS50950">
    <property type="entry name" value="ZF_THAP"/>
    <property type="match status" value="1"/>
</dbReference>
<keyword evidence="3" id="KW-0479">Metal-binding</keyword>
<keyword evidence="8 12" id="KW-0238">DNA-binding</keyword>
<keyword evidence="11" id="KW-0131">Cell cycle</keyword>
<evidence type="ECO:0000259" key="14">
    <source>
        <dbReference type="PROSITE" id="PS50950"/>
    </source>
</evidence>
<reference evidence="15 16" key="1">
    <citation type="journal article" date="2015" name="Nat. Commun.">
        <title>Outbred genome sequencing and CRISPR/Cas9 gene editing in butterflies.</title>
        <authorList>
            <person name="Li X."/>
            <person name="Fan D."/>
            <person name="Zhang W."/>
            <person name="Liu G."/>
            <person name="Zhang L."/>
            <person name="Zhao L."/>
            <person name="Fang X."/>
            <person name="Chen L."/>
            <person name="Dong Y."/>
            <person name="Chen Y."/>
            <person name="Ding Y."/>
            <person name="Zhao R."/>
            <person name="Feng M."/>
            <person name="Zhu Y."/>
            <person name="Feng Y."/>
            <person name="Jiang X."/>
            <person name="Zhu D."/>
            <person name="Xiang H."/>
            <person name="Feng X."/>
            <person name="Li S."/>
            <person name="Wang J."/>
            <person name="Zhang G."/>
            <person name="Kronforst M.R."/>
            <person name="Wang W."/>
        </authorList>
    </citation>
    <scope>NUCLEOTIDE SEQUENCE [LARGE SCALE GENOMIC DNA]</scope>
    <source>
        <strain evidence="15">Ya'a_city_454_Pm</strain>
        <tissue evidence="15">Whole body</tissue>
    </source>
</reference>
<sequence>MSHIDCAVRGCNYNIFNKPRGVTFHPCPIRSDMRNKWLQILKTKCTVLDWNRSRICSKHFETKCFNIKGKLKDDAVPTLFSSAAHKHPVKQTQETSTSSRTTVDRVLNKLTQAELMSDIKNTLSKMKEPSNLETYMNDDYRCKPDTPTEAQLWILIKKQDHLNTRLMELVVQNKKHVELLQKNLEEARSSKKETEQSIETYKYIVKCLQEKLATLEEQIEILTTVESRKKKRLY</sequence>
<keyword evidence="16" id="KW-1185">Reference proteome</keyword>
<evidence type="ECO:0000256" key="3">
    <source>
        <dbReference type="ARBA" id="ARBA00022723"/>
    </source>
</evidence>
<dbReference type="InterPro" id="IPR006612">
    <property type="entry name" value="THAP_Znf"/>
</dbReference>
<dbReference type="InParanoid" id="A0A194RRP4"/>
<proteinExistence type="inferred from homology"/>
<evidence type="ECO:0000313" key="15">
    <source>
        <dbReference type="EMBL" id="KPJ18721.1"/>
    </source>
</evidence>
<dbReference type="PANTHER" id="PTHR46600">
    <property type="entry name" value="THAP DOMAIN-CONTAINING"/>
    <property type="match status" value="1"/>
</dbReference>
<keyword evidence="5" id="KW-0862">Zinc</keyword>
<dbReference type="GO" id="GO:0005654">
    <property type="term" value="C:nucleoplasm"/>
    <property type="evidence" value="ECO:0007669"/>
    <property type="project" value="UniProtKB-SubCell"/>
</dbReference>
<organism evidence="15 16">
    <name type="scientific">Papilio machaon</name>
    <name type="common">Old World swallowtail butterfly</name>
    <dbReference type="NCBI Taxonomy" id="76193"/>
    <lineage>
        <taxon>Eukaryota</taxon>
        <taxon>Metazoa</taxon>
        <taxon>Ecdysozoa</taxon>
        <taxon>Arthropoda</taxon>
        <taxon>Hexapoda</taxon>
        <taxon>Insecta</taxon>
        <taxon>Pterygota</taxon>
        <taxon>Neoptera</taxon>
        <taxon>Endopterygota</taxon>
        <taxon>Lepidoptera</taxon>
        <taxon>Glossata</taxon>
        <taxon>Ditrysia</taxon>
        <taxon>Papilionoidea</taxon>
        <taxon>Papilionidae</taxon>
        <taxon>Papilioninae</taxon>
        <taxon>Papilio</taxon>
    </lineage>
</organism>
<protein>
    <submittedName>
        <fullName evidence="15">THAP domain-containing protein 2</fullName>
    </submittedName>
</protein>
<dbReference type="PANTHER" id="PTHR46600:SF1">
    <property type="entry name" value="THAP DOMAIN-CONTAINING PROTEIN 1"/>
    <property type="match status" value="1"/>
</dbReference>
<evidence type="ECO:0000256" key="2">
    <source>
        <dbReference type="ARBA" id="ARBA00006177"/>
    </source>
</evidence>
<accession>A0A194RRP4</accession>
<evidence type="ECO:0000256" key="9">
    <source>
        <dbReference type="ARBA" id="ARBA00023163"/>
    </source>
</evidence>
<evidence type="ECO:0000256" key="7">
    <source>
        <dbReference type="ARBA" id="ARBA00023054"/>
    </source>
</evidence>
<evidence type="ECO:0000256" key="5">
    <source>
        <dbReference type="ARBA" id="ARBA00022833"/>
    </source>
</evidence>
<dbReference type="SUPFAM" id="SSF57716">
    <property type="entry name" value="Glucocorticoid receptor-like (DNA-binding domain)"/>
    <property type="match status" value="1"/>
</dbReference>
<dbReference type="EMBL" id="KQ459989">
    <property type="protein sequence ID" value="KPJ18721.1"/>
    <property type="molecule type" value="Genomic_DNA"/>
</dbReference>
<evidence type="ECO:0000256" key="12">
    <source>
        <dbReference type="PROSITE-ProRule" id="PRU00309"/>
    </source>
</evidence>
<comment type="similarity">
    <text evidence="2">Belongs to the THAP1 family.</text>
</comment>
<dbReference type="SMART" id="SM00692">
    <property type="entry name" value="DM3"/>
    <property type="match status" value="1"/>
</dbReference>
<gene>
    <name evidence="15" type="ORF">RR48_10665</name>
</gene>
<name>A0A194RRP4_PAPMA</name>
<dbReference type="AlphaFoldDB" id="A0A194RRP4"/>
<dbReference type="Pfam" id="PF05485">
    <property type="entry name" value="THAP"/>
    <property type="match status" value="1"/>
</dbReference>
<evidence type="ECO:0000256" key="10">
    <source>
        <dbReference type="ARBA" id="ARBA00023242"/>
    </source>
</evidence>
<feature type="coiled-coil region" evidence="13">
    <location>
        <begin position="177"/>
        <end position="225"/>
    </location>
</feature>
<feature type="domain" description="THAP-type" evidence="14">
    <location>
        <begin position="1"/>
        <end position="80"/>
    </location>
</feature>
<dbReference type="GO" id="GO:0008270">
    <property type="term" value="F:zinc ion binding"/>
    <property type="evidence" value="ECO:0007669"/>
    <property type="project" value="UniProtKB-KW"/>
</dbReference>
<evidence type="ECO:0000256" key="8">
    <source>
        <dbReference type="ARBA" id="ARBA00023125"/>
    </source>
</evidence>
<keyword evidence="9" id="KW-0804">Transcription</keyword>
<dbReference type="OrthoDB" id="7312725at2759"/>
<keyword evidence="6" id="KW-0805">Transcription regulation</keyword>
<evidence type="ECO:0000256" key="13">
    <source>
        <dbReference type="SAM" id="Coils"/>
    </source>
</evidence>
<evidence type="ECO:0000313" key="16">
    <source>
        <dbReference type="Proteomes" id="UP000053240"/>
    </source>
</evidence>
<evidence type="ECO:0000256" key="4">
    <source>
        <dbReference type="ARBA" id="ARBA00022771"/>
    </source>
</evidence>
<dbReference type="KEGG" id="pmac:106720922"/>
<keyword evidence="4 12" id="KW-0863">Zinc-finger</keyword>